<sequence length="185" mass="22390">MTSKIIKTICKYIPQFYVKDEDEFLKIIYDNIHFFIELTYDIKFLLDYTNVKKENDTFFIKKLEKKDSKKNDIEKKEEEEECQITSTTNDNNDENDDDDDDDDLSVSSSSVYEKEYYLLMQDNIEFTKVFANELLLTLQSKYKKDFTLVDAMYIYNYLHKNYINITENDINYLKEKLHDYIHLKI</sequence>
<gene>
    <name evidence="2" type="ORF">LbFV_ORF56</name>
</gene>
<name>A0A1S5YDA2_9VIRU</name>
<feature type="region of interest" description="Disordered" evidence="1">
    <location>
        <begin position="70"/>
        <end position="106"/>
    </location>
</feature>
<organism evidence="2 3">
    <name type="scientific">Leptopilina boulardi filamentous virus</name>
    <dbReference type="NCBI Taxonomy" id="552509"/>
    <lineage>
        <taxon>Viruses</taxon>
        <taxon>Viruses incertae sedis</taxon>
        <taxon>Naldaviricetes</taxon>
        <taxon>Lefavirales</taxon>
        <taxon>Filamentoviridae</taxon>
        <taxon>Alphafilamentovirus</taxon>
        <taxon>Alphafilamentovirus leboulardi</taxon>
    </lineage>
</organism>
<dbReference type="KEGG" id="vg:31050533"/>
<evidence type="ECO:0000313" key="3">
    <source>
        <dbReference type="Proteomes" id="UP000203066"/>
    </source>
</evidence>
<accession>A0A1S5YDA2</accession>
<proteinExistence type="predicted"/>
<keyword evidence="3" id="KW-1185">Reference proteome</keyword>
<dbReference type="GeneID" id="31050533"/>
<evidence type="ECO:0000256" key="1">
    <source>
        <dbReference type="SAM" id="MobiDB-lite"/>
    </source>
</evidence>
<dbReference type="EMBL" id="KY009685">
    <property type="protein sequence ID" value="AQQ79976.1"/>
    <property type="molecule type" value="Genomic_DNA"/>
</dbReference>
<dbReference type="RefSeq" id="YP_009345660.1">
    <property type="nucleotide sequence ID" value="NC_033778.1"/>
</dbReference>
<evidence type="ECO:0000313" key="2">
    <source>
        <dbReference type="EMBL" id="AQQ79976.1"/>
    </source>
</evidence>
<dbReference type="Proteomes" id="UP000203066">
    <property type="component" value="Segment"/>
</dbReference>
<feature type="compositionally biased region" description="Acidic residues" evidence="1">
    <location>
        <begin position="91"/>
        <end position="104"/>
    </location>
</feature>
<protein>
    <submittedName>
        <fullName evidence="2">Uncharacterized protein</fullName>
    </submittedName>
</protein>
<reference evidence="2 3" key="1">
    <citation type="journal article" date="2016" name="Genome Biol. Evol.">
        <title>Genome Sequencing of the Behavior Manipulating Virus LbFV Reveals a Possible New Virus Family.</title>
        <authorList>
            <person name="Lepetit D."/>
            <person name="Gillet B."/>
            <person name="Hughes S."/>
            <person name="Kraaijeveld K."/>
            <person name="Varaldi J."/>
        </authorList>
    </citation>
    <scope>NUCLEOTIDE SEQUENCE [LARGE SCALE GENOMIC DNA]</scope>
    <source>
        <strain evidence="2">Valence Gotheron</strain>
    </source>
</reference>